<feature type="transmembrane region" description="Helical" evidence="2">
    <location>
        <begin position="115"/>
        <end position="137"/>
    </location>
</feature>
<evidence type="ECO:0000256" key="2">
    <source>
        <dbReference type="SAM" id="Phobius"/>
    </source>
</evidence>
<keyword evidence="2" id="KW-1133">Transmembrane helix</keyword>
<name>A0AAD6YZQ6_9AGAR</name>
<keyword evidence="4" id="KW-1185">Reference proteome</keyword>
<dbReference type="AlphaFoldDB" id="A0AAD6YZQ6"/>
<feature type="region of interest" description="Disordered" evidence="1">
    <location>
        <begin position="1"/>
        <end position="21"/>
    </location>
</feature>
<dbReference type="Proteomes" id="UP001218218">
    <property type="component" value="Unassembled WGS sequence"/>
</dbReference>
<evidence type="ECO:0000313" key="4">
    <source>
        <dbReference type="Proteomes" id="UP001218218"/>
    </source>
</evidence>
<comment type="caution">
    <text evidence="3">The sequence shown here is derived from an EMBL/GenBank/DDBJ whole genome shotgun (WGS) entry which is preliminary data.</text>
</comment>
<gene>
    <name evidence="3" type="ORF">DFH08DRAFT_73256</name>
</gene>
<dbReference type="EMBL" id="JARIHO010000116">
    <property type="protein sequence ID" value="KAJ7302415.1"/>
    <property type="molecule type" value="Genomic_DNA"/>
</dbReference>
<reference evidence="3" key="1">
    <citation type="submission" date="2023-03" db="EMBL/GenBank/DDBJ databases">
        <title>Massive genome expansion in bonnet fungi (Mycena s.s.) driven by repeated elements and novel gene families across ecological guilds.</title>
        <authorList>
            <consortium name="Lawrence Berkeley National Laboratory"/>
            <person name="Harder C.B."/>
            <person name="Miyauchi S."/>
            <person name="Viragh M."/>
            <person name="Kuo A."/>
            <person name="Thoen E."/>
            <person name="Andreopoulos B."/>
            <person name="Lu D."/>
            <person name="Skrede I."/>
            <person name="Drula E."/>
            <person name="Henrissat B."/>
            <person name="Morin E."/>
            <person name="Kohler A."/>
            <person name="Barry K."/>
            <person name="LaButti K."/>
            <person name="Morin E."/>
            <person name="Salamov A."/>
            <person name="Lipzen A."/>
            <person name="Mereny Z."/>
            <person name="Hegedus B."/>
            <person name="Baldrian P."/>
            <person name="Stursova M."/>
            <person name="Weitz H."/>
            <person name="Taylor A."/>
            <person name="Grigoriev I.V."/>
            <person name="Nagy L.G."/>
            <person name="Martin F."/>
            <person name="Kauserud H."/>
        </authorList>
    </citation>
    <scope>NUCLEOTIDE SEQUENCE</scope>
    <source>
        <strain evidence="3">CBHHK002</strain>
    </source>
</reference>
<protein>
    <submittedName>
        <fullName evidence="3">Uncharacterized protein</fullName>
    </submittedName>
</protein>
<sequence>MRGRGVLRRASGVSLDGGPSEADVSHFSSVLVDAAQFRAAGGGFFWADFFFLGRGQMGQRVGMWVLQLLGVHGALPSQRGERGIWTSIPTLLHFISFFFPCADFAVLATHPIPSLSFGLACFALLCVSTIVPLRVVLLDANYFFSGPGRARRPGGCRISHAARGRRLVVRPTHDAKPPSQCRGGRCFCSVYCPCLLPHA</sequence>
<organism evidence="3 4">
    <name type="scientific">Mycena albidolilacea</name>
    <dbReference type="NCBI Taxonomy" id="1033008"/>
    <lineage>
        <taxon>Eukaryota</taxon>
        <taxon>Fungi</taxon>
        <taxon>Dikarya</taxon>
        <taxon>Basidiomycota</taxon>
        <taxon>Agaricomycotina</taxon>
        <taxon>Agaricomycetes</taxon>
        <taxon>Agaricomycetidae</taxon>
        <taxon>Agaricales</taxon>
        <taxon>Marasmiineae</taxon>
        <taxon>Mycenaceae</taxon>
        <taxon>Mycena</taxon>
    </lineage>
</organism>
<keyword evidence="2" id="KW-0472">Membrane</keyword>
<evidence type="ECO:0000313" key="3">
    <source>
        <dbReference type="EMBL" id="KAJ7302415.1"/>
    </source>
</evidence>
<accession>A0AAD6YZQ6</accession>
<evidence type="ECO:0000256" key="1">
    <source>
        <dbReference type="SAM" id="MobiDB-lite"/>
    </source>
</evidence>
<feature type="transmembrane region" description="Helical" evidence="2">
    <location>
        <begin position="91"/>
        <end position="109"/>
    </location>
</feature>
<keyword evidence="2" id="KW-0812">Transmembrane</keyword>
<proteinExistence type="predicted"/>